<keyword evidence="7" id="KW-1133">Transmembrane helix</keyword>
<dbReference type="InterPro" id="IPR015883">
    <property type="entry name" value="Glyco_hydro_20_cat"/>
</dbReference>
<evidence type="ECO:0000256" key="1">
    <source>
        <dbReference type="ARBA" id="ARBA00001231"/>
    </source>
</evidence>
<sequence length="522" mass="60447">MFKRYNIYKIIIVYAYLITPIFCIEAQILPFPNSYSNYSDTLKIKNIVRISGHTPNNYIKNVLEQDIFKGIKVTYTASHGNISFQNDNLLPAEAYNIDINNKGIIIKSSSLNGYIYAIQSLRQIVIHSSPNTRSFQFTTIKDEPRCKYRSFMLDSGRQYQKIETIKKYIDLMSLLKMNYFHWHLTEGLGWRIEIKRYPKLTSIGSNVARGKEQQGYYSQAEVKELIIYAKERGITIIPEIDIPGHSEAALASYPSLGCTQDSIIIPENGFTDQLFCAGNDSTLFFLKNVFLEICNLFPSQYIHIGGDEAPKGKWNKCSLCQSKIQALGLKDSNQLQLWLMTQIAEYLKTQGKYAICWEDVIHHDFTKELPNNLIIHWWNWRGHKDEAFNKACTLGIPVICGTNYYTYLNFPDKPWKGYAQDRTSSVYDVYYRNESLPRLSHKNTLGMSCCLWTDYGLTEDLLDQRLFPKIFILANQMWSNSTITLNDFLTVLIKKKKFYSPLGYTYTINRYSKSDFNKSTTP</sequence>
<evidence type="ECO:0000256" key="5">
    <source>
        <dbReference type="ARBA" id="ARBA00023295"/>
    </source>
</evidence>
<gene>
    <name evidence="10" type="ORF">BHV76_07145</name>
</gene>
<dbReference type="PANTHER" id="PTHR22600:SF57">
    <property type="entry name" value="BETA-N-ACETYLHEXOSAMINIDASE"/>
    <property type="match status" value="1"/>
</dbReference>
<name>A0A854C134_9BACT</name>
<keyword evidence="5" id="KW-0326">Glycosidase</keyword>
<dbReference type="CDD" id="cd06563">
    <property type="entry name" value="GH20_chitobiase-like"/>
    <property type="match status" value="1"/>
</dbReference>
<protein>
    <recommendedName>
        <fullName evidence="3">beta-N-acetylhexosaminidase</fullName>
        <ecNumber evidence="3">3.2.1.52</ecNumber>
    </recommendedName>
</protein>
<evidence type="ECO:0000256" key="7">
    <source>
        <dbReference type="SAM" id="Phobius"/>
    </source>
</evidence>
<dbReference type="Proteomes" id="UP000186685">
    <property type="component" value="Unassembled WGS sequence"/>
</dbReference>
<evidence type="ECO:0000259" key="9">
    <source>
        <dbReference type="Pfam" id="PF02838"/>
    </source>
</evidence>
<keyword evidence="4" id="KW-0378">Hydrolase</keyword>
<proteinExistence type="inferred from homology"/>
<dbReference type="InterPro" id="IPR015882">
    <property type="entry name" value="HEX_bac_N"/>
</dbReference>
<evidence type="ECO:0000313" key="11">
    <source>
        <dbReference type="Proteomes" id="UP000186685"/>
    </source>
</evidence>
<evidence type="ECO:0000256" key="6">
    <source>
        <dbReference type="PIRSR" id="PIRSR625705-1"/>
    </source>
</evidence>
<dbReference type="AlphaFoldDB" id="A0A854C134"/>
<comment type="similarity">
    <text evidence="2">Belongs to the glycosyl hydrolase 20 family.</text>
</comment>
<accession>A0A854C134</accession>
<dbReference type="Pfam" id="PF00728">
    <property type="entry name" value="Glyco_hydro_20"/>
    <property type="match status" value="1"/>
</dbReference>
<dbReference type="InterPro" id="IPR025705">
    <property type="entry name" value="Beta_hexosaminidase_sua/sub"/>
</dbReference>
<dbReference type="InterPro" id="IPR017853">
    <property type="entry name" value="GH"/>
</dbReference>
<feature type="transmembrane region" description="Helical" evidence="7">
    <location>
        <begin position="7"/>
        <end position="29"/>
    </location>
</feature>
<dbReference type="GO" id="GO:0004563">
    <property type="term" value="F:beta-N-acetylhexosaminidase activity"/>
    <property type="evidence" value="ECO:0007669"/>
    <property type="project" value="UniProtKB-EC"/>
</dbReference>
<evidence type="ECO:0000313" key="10">
    <source>
        <dbReference type="EMBL" id="OKZ10375.1"/>
    </source>
</evidence>
<comment type="catalytic activity">
    <reaction evidence="1">
        <text>Hydrolysis of terminal non-reducing N-acetyl-D-hexosamine residues in N-acetyl-beta-D-hexosaminides.</text>
        <dbReference type="EC" id="3.2.1.52"/>
    </reaction>
</comment>
<organism evidence="10 11">
    <name type="scientific">Phocaeicola plebeius</name>
    <dbReference type="NCBI Taxonomy" id="310297"/>
    <lineage>
        <taxon>Bacteria</taxon>
        <taxon>Pseudomonadati</taxon>
        <taxon>Bacteroidota</taxon>
        <taxon>Bacteroidia</taxon>
        <taxon>Bacteroidales</taxon>
        <taxon>Bacteroidaceae</taxon>
        <taxon>Phocaeicola</taxon>
    </lineage>
</organism>
<dbReference type="Gene3D" id="3.20.20.80">
    <property type="entry name" value="Glycosidases"/>
    <property type="match status" value="1"/>
</dbReference>
<dbReference type="GO" id="GO:0030203">
    <property type="term" value="P:glycosaminoglycan metabolic process"/>
    <property type="evidence" value="ECO:0007669"/>
    <property type="project" value="TreeGrafter"/>
</dbReference>
<reference evidence="10 11" key="1">
    <citation type="journal article" date="2016" name="Nat. Biotechnol.">
        <title>Measurement of bacterial replication rates in microbial communities.</title>
        <authorList>
            <person name="Brown C.T."/>
            <person name="Olm M.R."/>
            <person name="Thomas B.C."/>
            <person name="Banfield J.F."/>
        </authorList>
    </citation>
    <scope>NUCLEOTIDE SEQUENCE [LARGE SCALE GENOMIC DNA]</scope>
    <source>
        <strain evidence="10">45_130</strain>
    </source>
</reference>
<dbReference type="GO" id="GO:0016020">
    <property type="term" value="C:membrane"/>
    <property type="evidence" value="ECO:0007669"/>
    <property type="project" value="TreeGrafter"/>
</dbReference>
<dbReference type="PRINTS" id="PR00738">
    <property type="entry name" value="GLHYDRLASE20"/>
</dbReference>
<feature type="domain" description="Glycoside hydrolase family 20 catalytic" evidence="8">
    <location>
        <begin position="147"/>
        <end position="480"/>
    </location>
</feature>
<evidence type="ECO:0000256" key="2">
    <source>
        <dbReference type="ARBA" id="ARBA00006285"/>
    </source>
</evidence>
<dbReference type="PANTHER" id="PTHR22600">
    <property type="entry name" value="BETA-HEXOSAMINIDASE"/>
    <property type="match status" value="1"/>
</dbReference>
<dbReference type="EMBL" id="MNQR01000020">
    <property type="protein sequence ID" value="OKZ10375.1"/>
    <property type="molecule type" value="Genomic_DNA"/>
</dbReference>
<dbReference type="SUPFAM" id="SSF51445">
    <property type="entry name" value="(Trans)glycosidases"/>
    <property type="match status" value="1"/>
</dbReference>
<evidence type="ECO:0000259" key="8">
    <source>
        <dbReference type="Pfam" id="PF00728"/>
    </source>
</evidence>
<dbReference type="InterPro" id="IPR029018">
    <property type="entry name" value="Hex-like_dom2"/>
</dbReference>
<comment type="caution">
    <text evidence="10">The sequence shown here is derived from an EMBL/GenBank/DDBJ whole genome shotgun (WGS) entry which is preliminary data.</text>
</comment>
<dbReference type="EC" id="3.2.1.52" evidence="3"/>
<keyword evidence="7" id="KW-0472">Membrane</keyword>
<dbReference type="Gene3D" id="3.30.379.10">
    <property type="entry name" value="Chitobiase/beta-hexosaminidase domain 2-like"/>
    <property type="match status" value="1"/>
</dbReference>
<dbReference type="GO" id="GO:0005975">
    <property type="term" value="P:carbohydrate metabolic process"/>
    <property type="evidence" value="ECO:0007669"/>
    <property type="project" value="InterPro"/>
</dbReference>
<feature type="active site" description="Proton donor" evidence="6">
    <location>
        <position position="308"/>
    </location>
</feature>
<keyword evidence="7" id="KW-0812">Transmembrane</keyword>
<evidence type="ECO:0000256" key="4">
    <source>
        <dbReference type="ARBA" id="ARBA00022801"/>
    </source>
</evidence>
<dbReference type="SUPFAM" id="SSF55545">
    <property type="entry name" value="beta-N-acetylhexosaminidase-like domain"/>
    <property type="match status" value="1"/>
</dbReference>
<evidence type="ECO:0000256" key="3">
    <source>
        <dbReference type="ARBA" id="ARBA00012663"/>
    </source>
</evidence>
<dbReference type="Pfam" id="PF02838">
    <property type="entry name" value="Glyco_hydro_20b"/>
    <property type="match status" value="1"/>
</dbReference>
<feature type="domain" description="Beta-hexosaminidase bacterial type N-terminal" evidence="9">
    <location>
        <begin position="27"/>
        <end position="142"/>
    </location>
</feature>